<dbReference type="EMBL" id="SHAG01000021">
    <property type="protein sequence ID" value="RZO75936.1"/>
    <property type="molecule type" value="Genomic_DNA"/>
</dbReference>
<name>A0A520S0D1_9GAMM</name>
<dbReference type="InterPro" id="IPR023214">
    <property type="entry name" value="HAD_sf"/>
</dbReference>
<dbReference type="Gene3D" id="3.40.50.1000">
    <property type="entry name" value="HAD superfamily/HAD-like"/>
    <property type="match status" value="1"/>
</dbReference>
<dbReference type="SFLD" id="SFLDG01129">
    <property type="entry name" value="C1.5:_HAD__Beta-PGM__Phosphata"/>
    <property type="match status" value="1"/>
</dbReference>
<dbReference type="EC" id="3.1.3.18" evidence="4"/>
<comment type="catalytic activity">
    <reaction evidence="1">
        <text>2-phosphoglycolate + H2O = glycolate + phosphate</text>
        <dbReference type="Rhea" id="RHEA:14369"/>
        <dbReference type="ChEBI" id="CHEBI:15377"/>
        <dbReference type="ChEBI" id="CHEBI:29805"/>
        <dbReference type="ChEBI" id="CHEBI:43474"/>
        <dbReference type="ChEBI" id="CHEBI:58033"/>
        <dbReference type="EC" id="3.1.3.18"/>
    </reaction>
</comment>
<dbReference type="SUPFAM" id="SSF56784">
    <property type="entry name" value="HAD-like"/>
    <property type="match status" value="1"/>
</dbReference>
<dbReference type="Proteomes" id="UP000316199">
    <property type="component" value="Unassembled WGS sequence"/>
</dbReference>
<proteinExistence type="inferred from homology"/>
<evidence type="ECO:0000256" key="4">
    <source>
        <dbReference type="ARBA" id="ARBA00013078"/>
    </source>
</evidence>
<comment type="caution">
    <text evidence="5">The sequence shown here is derived from an EMBL/GenBank/DDBJ whole genome shotgun (WGS) entry which is preliminary data.</text>
</comment>
<comment type="similarity">
    <text evidence="3">Belongs to the HAD-like hydrolase superfamily. CbbY/CbbZ/Gph/YieH family.</text>
</comment>
<evidence type="ECO:0000256" key="2">
    <source>
        <dbReference type="ARBA" id="ARBA00004818"/>
    </source>
</evidence>
<dbReference type="SFLD" id="SFLDS00003">
    <property type="entry name" value="Haloacid_Dehalogenase"/>
    <property type="match status" value="1"/>
</dbReference>
<dbReference type="InterPro" id="IPR036412">
    <property type="entry name" value="HAD-like_sf"/>
</dbReference>
<dbReference type="GO" id="GO:0008967">
    <property type="term" value="F:phosphoglycolate phosphatase activity"/>
    <property type="evidence" value="ECO:0007669"/>
    <property type="project" value="UniProtKB-EC"/>
</dbReference>
<dbReference type="InterPro" id="IPR023198">
    <property type="entry name" value="PGP-like_dom2"/>
</dbReference>
<evidence type="ECO:0000313" key="6">
    <source>
        <dbReference type="Proteomes" id="UP000316199"/>
    </source>
</evidence>
<evidence type="ECO:0000256" key="3">
    <source>
        <dbReference type="ARBA" id="ARBA00006171"/>
    </source>
</evidence>
<dbReference type="Gene3D" id="1.10.150.240">
    <property type="entry name" value="Putative phosphatase, domain 2"/>
    <property type="match status" value="1"/>
</dbReference>
<organism evidence="5 6">
    <name type="scientific">OM182 bacterium</name>
    <dbReference type="NCBI Taxonomy" id="2510334"/>
    <lineage>
        <taxon>Bacteria</taxon>
        <taxon>Pseudomonadati</taxon>
        <taxon>Pseudomonadota</taxon>
        <taxon>Gammaproteobacteria</taxon>
        <taxon>OMG group</taxon>
        <taxon>OM182 clade</taxon>
    </lineage>
</organism>
<evidence type="ECO:0000256" key="1">
    <source>
        <dbReference type="ARBA" id="ARBA00000830"/>
    </source>
</evidence>
<accession>A0A520S0D1</accession>
<dbReference type="AlphaFoldDB" id="A0A520S0D1"/>
<dbReference type="GO" id="GO:0006281">
    <property type="term" value="P:DNA repair"/>
    <property type="evidence" value="ECO:0007669"/>
    <property type="project" value="TreeGrafter"/>
</dbReference>
<comment type="pathway">
    <text evidence="2">Organic acid metabolism; glycolate biosynthesis; glycolate from 2-phosphoglycolate: step 1/1.</text>
</comment>
<gene>
    <name evidence="5" type="ORF">EVA68_05680</name>
</gene>
<dbReference type="InterPro" id="IPR041492">
    <property type="entry name" value="HAD_2"/>
</dbReference>
<dbReference type="Pfam" id="PF13419">
    <property type="entry name" value="HAD_2"/>
    <property type="match status" value="1"/>
</dbReference>
<keyword evidence="5" id="KW-0378">Hydrolase</keyword>
<protein>
    <recommendedName>
        <fullName evidence="4">phosphoglycolate phosphatase</fullName>
        <ecNumber evidence="4">3.1.3.18</ecNumber>
    </recommendedName>
</protein>
<evidence type="ECO:0000313" key="5">
    <source>
        <dbReference type="EMBL" id="RZO75936.1"/>
    </source>
</evidence>
<sequence>MIKKKYCESTSLKCEGLVFDLDGTLLNTLKGHAQSFNRALETLKMPRHPIDSYRYFIGNGAQMCARRSLPSDSHHLIEECVNLFKDDYACSWYETTVPYLGIQELLKECSELNIKFSVLSNKDDIFTQEMITKSFPNINFDYVAGFGHREIVEHKPHPSGPKLIANELDIDINKLAMVGDTPTDIETARENCMTAIGVSWGFRSRTELYEAGALAVVNSPEELLSLIKC</sequence>
<dbReference type="PANTHER" id="PTHR43434">
    <property type="entry name" value="PHOSPHOGLYCOLATE PHOSPHATASE"/>
    <property type="match status" value="1"/>
</dbReference>
<dbReference type="PANTHER" id="PTHR43434:SF1">
    <property type="entry name" value="PHOSPHOGLYCOLATE PHOSPHATASE"/>
    <property type="match status" value="1"/>
</dbReference>
<reference evidence="5 6" key="1">
    <citation type="submission" date="2019-02" db="EMBL/GenBank/DDBJ databases">
        <title>Prokaryotic population dynamics and viral predation in marine succession experiment using metagenomics: the confinement effect.</title>
        <authorList>
            <person name="Haro-Moreno J.M."/>
            <person name="Rodriguez-Valera F."/>
            <person name="Lopez-Perez M."/>
        </authorList>
    </citation>
    <scope>NUCLEOTIDE SEQUENCE [LARGE SCALE GENOMIC DNA]</scope>
    <source>
        <strain evidence="5">MED-G157</strain>
    </source>
</reference>
<dbReference type="InterPro" id="IPR050155">
    <property type="entry name" value="HAD-like_hydrolase_sf"/>
</dbReference>
<dbReference type="GO" id="GO:0005829">
    <property type="term" value="C:cytosol"/>
    <property type="evidence" value="ECO:0007669"/>
    <property type="project" value="TreeGrafter"/>
</dbReference>